<dbReference type="Gene3D" id="3.40.50.150">
    <property type="entry name" value="Vaccinia Virus protein VP39"/>
    <property type="match status" value="1"/>
</dbReference>
<reference evidence="2 3" key="1">
    <citation type="submission" date="2019-02" db="EMBL/GenBank/DDBJ databases">
        <title>Deep-cultivation of Planctomycetes and their phenomic and genomic characterization uncovers novel biology.</title>
        <authorList>
            <person name="Wiegand S."/>
            <person name="Jogler M."/>
            <person name="Boedeker C."/>
            <person name="Pinto D."/>
            <person name="Vollmers J."/>
            <person name="Rivas-Marin E."/>
            <person name="Kohn T."/>
            <person name="Peeters S.H."/>
            <person name="Heuer A."/>
            <person name="Rast P."/>
            <person name="Oberbeckmann S."/>
            <person name="Bunk B."/>
            <person name="Jeske O."/>
            <person name="Meyerdierks A."/>
            <person name="Storesund J.E."/>
            <person name="Kallscheuer N."/>
            <person name="Luecker S."/>
            <person name="Lage O.M."/>
            <person name="Pohl T."/>
            <person name="Merkel B.J."/>
            <person name="Hornburger P."/>
            <person name="Mueller R.-W."/>
            <person name="Bruemmer F."/>
            <person name="Labrenz M."/>
            <person name="Spormann A.M."/>
            <person name="Op den Camp H."/>
            <person name="Overmann J."/>
            <person name="Amann R."/>
            <person name="Jetten M.S.M."/>
            <person name="Mascher T."/>
            <person name="Medema M.H."/>
            <person name="Devos D.P."/>
            <person name="Kaster A.-K."/>
            <person name="Ovreas L."/>
            <person name="Rohde M."/>
            <person name="Galperin M.Y."/>
            <person name="Jogler C."/>
        </authorList>
    </citation>
    <scope>NUCLEOTIDE SEQUENCE [LARGE SCALE GENOMIC DNA]</scope>
    <source>
        <strain evidence="2 3">V6</strain>
    </source>
</reference>
<dbReference type="PANTHER" id="PTHR43861">
    <property type="entry name" value="TRANS-ACONITATE 2-METHYLTRANSFERASE-RELATED"/>
    <property type="match status" value="1"/>
</dbReference>
<evidence type="ECO:0000313" key="3">
    <source>
        <dbReference type="Proteomes" id="UP000320722"/>
    </source>
</evidence>
<dbReference type="InterPro" id="IPR029063">
    <property type="entry name" value="SAM-dependent_MTases_sf"/>
</dbReference>
<dbReference type="Proteomes" id="UP000320722">
    <property type="component" value="Chromosome"/>
</dbReference>
<evidence type="ECO:0000259" key="1">
    <source>
        <dbReference type="Pfam" id="PF13847"/>
    </source>
</evidence>
<dbReference type="GO" id="GO:0030798">
    <property type="term" value="F:trans-aconitate 2-methyltransferase activity"/>
    <property type="evidence" value="ECO:0007669"/>
    <property type="project" value="UniProtKB-EC"/>
</dbReference>
<accession>A0A517WGM6</accession>
<keyword evidence="2" id="KW-0489">Methyltransferase</keyword>
<name>A0A517WGM6_9PLAN</name>
<keyword evidence="2" id="KW-0808">Transferase</keyword>
<protein>
    <submittedName>
        <fullName evidence="2">Trans-aconitate 2-methyltransferase</fullName>
        <ecNumber evidence="2">2.1.1.144</ecNumber>
    </submittedName>
</protein>
<dbReference type="EC" id="2.1.1.144" evidence="2"/>
<dbReference type="CDD" id="cd02440">
    <property type="entry name" value="AdoMet_MTases"/>
    <property type="match status" value="1"/>
</dbReference>
<dbReference type="SUPFAM" id="SSF53335">
    <property type="entry name" value="S-adenosyl-L-methionine-dependent methyltransferases"/>
    <property type="match status" value="1"/>
</dbReference>
<dbReference type="InterPro" id="IPR025714">
    <property type="entry name" value="Methyltranfer_dom"/>
</dbReference>
<dbReference type="AlphaFoldDB" id="A0A517WGM6"/>
<sequence length="265" mass="29279">MSLDQVKYGAKQVMKMNRVDHVTVQLLEEAQISAGMHVLDLGCGSGDVSRLIAARVGKSGRVYGFDRSVEAIAEAQKQTVRAGFDNIEFTVCDLEGDSALPVPLLDAVVGRRVLMYLQNRTGLLKRLSTRLKPNGTIAFQEHCRTMTPGRIGVWPVHDLWYKRVWDTVLFEGADPDTGLRLPVELSCLGFEVTHVGATGLIAGFERGRHTFLEFVQMMIPRMVKAGVINESQTDLGELAHQMNMERSSNESVYVTDLACSVVAKL</sequence>
<evidence type="ECO:0000313" key="2">
    <source>
        <dbReference type="EMBL" id="QDU04404.1"/>
    </source>
</evidence>
<dbReference type="Pfam" id="PF13847">
    <property type="entry name" value="Methyltransf_31"/>
    <property type="match status" value="1"/>
</dbReference>
<feature type="domain" description="Methyltransferase" evidence="1">
    <location>
        <begin position="33"/>
        <end position="143"/>
    </location>
</feature>
<dbReference type="GO" id="GO:0032259">
    <property type="term" value="P:methylation"/>
    <property type="evidence" value="ECO:0007669"/>
    <property type="project" value="UniProtKB-KW"/>
</dbReference>
<dbReference type="RefSeq" id="WP_197999404.1">
    <property type="nucleotide sequence ID" value="NZ_CP036347.1"/>
</dbReference>
<gene>
    <name evidence="2" type="primary">tam_2</name>
    <name evidence="2" type="ORF">V6x_41320</name>
</gene>
<organism evidence="2 3">
    <name type="scientific">Gimesia chilikensis</name>
    <dbReference type="NCBI Taxonomy" id="2605989"/>
    <lineage>
        <taxon>Bacteria</taxon>
        <taxon>Pseudomonadati</taxon>
        <taxon>Planctomycetota</taxon>
        <taxon>Planctomycetia</taxon>
        <taxon>Planctomycetales</taxon>
        <taxon>Planctomycetaceae</taxon>
        <taxon>Gimesia</taxon>
    </lineage>
</organism>
<dbReference type="EMBL" id="CP036347">
    <property type="protein sequence ID" value="QDU04404.1"/>
    <property type="molecule type" value="Genomic_DNA"/>
</dbReference>
<proteinExistence type="predicted"/>